<sequence>MTTAEDLANRFVKVSQEILTGSRNELYFDMHYLGLALSSLSFVASTDIDSFGTDGRSLVVHPKALADLFEKNRRLVNRVYLHEVYHCLFRHIFKPVRHSKTLWMLACDMAVEFLIDDGHFRSTRIAHSQYRSRLRAELEKRTPVLNAECIYRQLVLMAPDRGEAARMKAEFSVDDHSLWPSLNPANPNSPLPPAALKLRNKWDDISKKTQTQMESFSTEMSQKDSDFLEQTKVENRKKYDYRSFLRKFAALREEMHVDPDTFDYVLYTFGLSHYGNMPLIEPQEFREVKKIDEFVIVIDVSMSVTGALVHAFLEETYSILSESESYLHKVNIRILQCDEKVLSDEKITSQKDLKTYMEHFELNGQGGTDFRPAFDYVADLIRKKEFRNLRGLLYFTDGKGIYPKKKPPYETAFIFCEESADDRQVPPWAMKLILPREDIEQEKDALLDSAFVWPKDQL</sequence>
<comment type="caution">
    <text evidence="3">The sequence shown here is derived from an EMBL/GenBank/DDBJ whole genome shotgun (WGS) entry which is preliminary data.</text>
</comment>
<evidence type="ECO:0000313" key="4">
    <source>
        <dbReference type="Proteomes" id="UP000481852"/>
    </source>
</evidence>
<dbReference type="Proteomes" id="UP000481852">
    <property type="component" value="Unassembled WGS sequence"/>
</dbReference>
<evidence type="ECO:0000259" key="1">
    <source>
        <dbReference type="Pfam" id="PF09967"/>
    </source>
</evidence>
<dbReference type="AlphaFoldDB" id="A0A6L5X9C9"/>
<dbReference type="RefSeq" id="WP_154527363.1">
    <property type="nucleotide sequence ID" value="NZ_VULZ01000019.1"/>
</dbReference>
<feature type="domain" description="VWA-like" evidence="1">
    <location>
        <begin position="295"/>
        <end position="432"/>
    </location>
</feature>
<proteinExistence type="predicted"/>
<protein>
    <submittedName>
        <fullName evidence="3">Metallopeptidase</fullName>
    </submittedName>
</protein>
<dbReference type="PANTHER" id="PTHR38730:SF1">
    <property type="entry name" value="SLL7028 PROTEIN"/>
    <property type="match status" value="1"/>
</dbReference>
<keyword evidence="4" id="KW-1185">Reference proteome</keyword>
<reference evidence="3 4" key="1">
    <citation type="submission" date="2019-08" db="EMBL/GenBank/DDBJ databases">
        <title>In-depth cultivation of the pig gut microbiome towards novel bacterial diversity and tailored functional studies.</title>
        <authorList>
            <person name="Wylensek D."/>
            <person name="Hitch T.C.A."/>
            <person name="Clavel T."/>
        </authorList>
    </citation>
    <scope>NUCLEOTIDE SEQUENCE [LARGE SCALE GENOMIC DNA]</scope>
    <source>
        <strain evidence="3 4">Oil+RF-744-WCA-WT-11</strain>
    </source>
</reference>
<dbReference type="Pfam" id="PF13203">
    <property type="entry name" value="DUF2201_N"/>
    <property type="match status" value="1"/>
</dbReference>
<dbReference type="InterPro" id="IPR018698">
    <property type="entry name" value="VWA-like_dom"/>
</dbReference>
<dbReference type="CDD" id="cd00198">
    <property type="entry name" value="vWFA"/>
    <property type="match status" value="1"/>
</dbReference>
<dbReference type="SUPFAM" id="SSF53300">
    <property type="entry name" value="vWA-like"/>
    <property type="match status" value="1"/>
</dbReference>
<dbReference type="InterPro" id="IPR025154">
    <property type="entry name" value="Put_metallopeptidase_dom"/>
</dbReference>
<evidence type="ECO:0000259" key="2">
    <source>
        <dbReference type="Pfam" id="PF13203"/>
    </source>
</evidence>
<feature type="domain" description="Putative metallopeptidase" evidence="2">
    <location>
        <begin position="27"/>
        <end position="175"/>
    </location>
</feature>
<dbReference type="Pfam" id="PF09967">
    <property type="entry name" value="DUF2201"/>
    <property type="match status" value="1"/>
</dbReference>
<dbReference type="InterPro" id="IPR036465">
    <property type="entry name" value="vWFA_dom_sf"/>
</dbReference>
<dbReference type="EMBL" id="VULZ01000019">
    <property type="protein sequence ID" value="MSS15983.1"/>
    <property type="molecule type" value="Genomic_DNA"/>
</dbReference>
<name>A0A6L5X9C9_9FIRM</name>
<organism evidence="3 4">
    <name type="scientific">Porcincola intestinalis</name>
    <dbReference type="NCBI Taxonomy" id="2606632"/>
    <lineage>
        <taxon>Bacteria</taxon>
        <taxon>Bacillati</taxon>
        <taxon>Bacillota</taxon>
        <taxon>Clostridia</taxon>
        <taxon>Lachnospirales</taxon>
        <taxon>Lachnospiraceae</taxon>
        <taxon>Porcincola</taxon>
    </lineage>
</organism>
<evidence type="ECO:0000313" key="3">
    <source>
        <dbReference type="EMBL" id="MSS15983.1"/>
    </source>
</evidence>
<dbReference type="PANTHER" id="PTHR38730">
    <property type="entry name" value="SLL7028 PROTEIN"/>
    <property type="match status" value="1"/>
</dbReference>
<accession>A0A6L5X9C9</accession>
<gene>
    <name evidence="3" type="ORF">FYJ35_13270</name>
</gene>